<dbReference type="eggNOG" id="KOG0192">
    <property type="taxonomic scope" value="Eukaryota"/>
</dbReference>
<evidence type="ECO:0000259" key="6">
    <source>
        <dbReference type="PROSITE" id="PS50112"/>
    </source>
</evidence>
<dbReference type="Proteomes" id="UP000004995">
    <property type="component" value="Unassembled WGS sequence"/>
</dbReference>
<dbReference type="GO" id="GO:0006355">
    <property type="term" value="P:regulation of DNA-templated transcription"/>
    <property type="evidence" value="ECO:0007669"/>
    <property type="project" value="InterPro"/>
</dbReference>
<proteinExistence type="predicted"/>
<dbReference type="GO" id="GO:0009881">
    <property type="term" value="F:photoreceptor activity"/>
    <property type="evidence" value="ECO:0007669"/>
    <property type="project" value="UniProtKB-KW"/>
</dbReference>
<dbReference type="EMBL" id="CM003533">
    <property type="protein sequence ID" value="RCV32092.1"/>
    <property type="molecule type" value="Genomic_DNA"/>
</dbReference>
<keyword evidence="3" id="KW-0157">Chromophore</keyword>
<keyword evidence="9" id="KW-1185">Reference proteome</keyword>
<dbReference type="HOGENOM" id="CLU_089462_0_0_1"/>
<feature type="domain" description="PAS" evidence="6">
    <location>
        <begin position="65"/>
        <end position="121"/>
    </location>
</feature>
<dbReference type="EMBL" id="AGNK02004001">
    <property type="status" value="NOT_ANNOTATED_CDS"/>
    <property type="molecule type" value="Genomic_DNA"/>
</dbReference>
<dbReference type="InterPro" id="IPR035965">
    <property type="entry name" value="PAS-like_dom_sf"/>
</dbReference>
<evidence type="ECO:0000313" key="8">
    <source>
        <dbReference type="EnsemblPlants" id="KQL02743"/>
    </source>
</evidence>
<evidence type="ECO:0000256" key="5">
    <source>
        <dbReference type="SAM" id="MobiDB-lite"/>
    </source>
</evidence>
<evidence type="ECO:0000256" key="4">
    <source>
        <dbReference type="ARBA" id="ARBA00023170"/>
    </source>
</evidence>
<reference evidence="7 9" key="1">
    <citation type="journal article" date="2012" name="Nat. Biotechnol.">
        <title>Reference genome sequence of the model plant Setaria.</title>
        <authorList>
            <person name="Bennetzen J.L."/>
            <person name="Schmutz J."/>
            <person name="Wang H."/>
            <person name="Percifield R."/>
            <person name="Hawkins J."/>
            <person name="Pontaroli A.C."/>
            <person name="Estep M."/>
            <person name="Feng L."/>
            <person name="Vaughn J.N."/>
            <person name="Grimwood J."/>
            <person name="Jenkins J."/>
            <person name="Barry K."/>
            <person name="Lindquist E."/>
            <person name="Hellsten U."/>
            <person name="Deshpande S."/>
            <person name="Wang X."/>
            <person name="Wu X."/>
            <person name="Mitros T."/>
            <person name="Triplett J."/>
            <person name="Yang X."/>
            <person name="Ye C.Y."/>
            <person name="Mauro-Herrera M."/>
            <person name="Wang L."/>
            <person name="Li P."/>
            <person name="Sharma M."/>
            <person name="Sharma R."/>
            <person name="Ronald P.C."/>
            <person name="Panaud O."/>
            <person name="Kellogg E.A."/>
            <person name="Brutnell T.P."/>
            <person name="Doust A.N."/>
            <person name="Tuskan G.A."/>
            <person name="Rokhsar D."/>
            <person name="Devos K.M."/>
        </authorList>
    </citation>
    <scope>NUCLEOTIDE SEQUENCE [LARGE SCALE GENOMIC DNA]</scope>
    <source>
        <strain evidence="9">cv. Yugu1</strain>
        <strain evidence="7">Yugu1</strain>
    </source>
</reference>
<keyword evidence="4" id="KW-0675">Receptor</keyword>
<dbReference type="EnsemblPlants" id="KQL02743">
    <property type="protein sequence ID" value="KQL02743"/>
    <property type="gene ID" value="SETIT_015198mg"/>
</dbReference>
<evidence type="ECO:0000313" key="9">
    <source>
        <dbReference type="Proteomes" id="UP000004995"/>
    </source>
</evidence>
<evidence type="ECO:0000313" key="7">
    <source>
        <dbReference type="EMBL" id="RCV32092.1"/>
    </source>
</evidence>
<dbReference type="SUPFAM" id="SSF55785">
    <property type="entry name" value="PYP-like sensor domain (PAS domain)"/>
    <property type="match status" value="1"/>
</dbReference>
<dbReference type="Pfam" id="PF00989">
    <property type="entry name" value="PAS"/>
    <property type="match status" value="1"/>
</dbReference>
<feature type="region of interest" description="Disordered" evidence="5">
    <location>
        <begin position="29"/>
        <end position="60"/>
    </location>
</feature>
<protein>
    <recommendedName>
        <fullName evidence="6">PAS domain-containing protein</fullName>
    </recommendedName>
</protein>
<gene>
    <name evidence="7" type="ORF">SETIT_6G230100v2</name>
</gene>
<accession>K3YLS4</accession>
<organism evidence="8 9">
    <name type="scientific">Setaria italica</name>
    <name type="common">Foxtail millet</name>
    <name type="synonym">Panicum italicum</name>
    <dbReference type="NCBI Taxonomy" id="4555"/>
    <lineage>
        <taxon>Eukaryota</taxon>
        <taxon>Viridiplantae</taxon>
        <taxon>Streptophyta</taxon>
        <taxon>Embryophyta</taxon>
        <taxon>Tracheophyta</taxon>
        <taxon>Spermatophyta</taxon>
        <taxon>Magnoliopsida</taxon>
        <taxon>Liliopsida</taxon>
        <taxon>Poales</taxon>
        <taxon>Poaceae</taxon>
        <taxon>PACMAD clade</taxon>
        <taxon>Panicoideae</taxon>
        <taxon>Panicodae</taxon>
        <taxon>Paniceae</taxon>
        <taxon>Cenchrinae</taxon>
        <taxon>Setaria</taxon>
    </lineage>
</organism>
<dbReference type="CDD" id="cd00130">
    <property type="entry name" value="PAS"/>
    <property type="match status" value="1"/>
</dbReference>
<evidence type="ECO:0000256" key="3">
    <source>
        <dbReference type="ARBA" id="ARBA00022991"/>
    </source>
</evidence>
<dbReference type="OrthoDB" id="671533at2759"/>
<dbReference type="NCBIfam" id="TIGR00229">
    <property type="entry name" value="sensory_box"/>
    <property type="match status" value="1"/>
</dbReference>
<dbReference type="Gramene" id="KQL02743">
    <property type="protein sequence ID" value="KQL02743"/>
    <property type="gene ID" value="SETIT_015198mg"/>
</dbReference>
<reference evidence="7" key="2">
    <citation type="submission" date="2015-07" db="EMBL/GenBank/DDBJ databases">
        <authorList>
            <person name="Noorani M."/>
        </authorList>
    </citation>
    <scope>NUCLEOTIDE SEQUENCE</scope>
    <source>
        <strain evidence="7">Yugu1</strain>
    </source>
</reference>
<reference evidence="8" key="3">
    <citation type="submission" date="2018-08" db="UniProtKB">
        <authorList>
            <consortium name="EnsemblPlants"/>
        </authorList>
    </citation>
    <scope>IDENTIFICATION</scope>
    <source>
        <strain evidence="8">Yugu1</strain>
    </source>
</reference>
<keyword evidence="2" id="KW-0716">Sensory transduction</keyword>
<dbReference type="SMART" id="SM00091">
    <property type="entry name" value="PAS"/>
    <property type="match status" value="1"/>
</dbReference>
<keyword evidence="1" id="KW-0600">Photoreceptor protein</keyword>
<sequence length="209" mass="23435">MEALELLKRIRELEEGQAELKREVSELLTTTKTERRGGGAQWQPSPSSSSRRRLPPPLLGRAGLSRRHHAMVMQSLGQAVHILDLQGKVLYSNRHAEHLYGYSASEAIGREVTELLVHSDDIGPAINIIGSIFTGKCWRGKFPVKNKSVERFSIITNGTPLCLSVNFCNTLYDDDFTMIGLICLSEDTRTLQEIISHATTLGYYYYPIT</sequence>
<evidence type="ECO:0000256" key="1">
    <source>
        <dbReference type="ARBA" id="ARBA00022543"/>
    </source>
</evidence>
<dbReference type="InterPro" id="IPR013767">
    <property type="entry name" value="PAS_fold"/>
</dbReference>
<dbReference type="AlphaFoldDB" id="K3YLS4"/>
<evidence type="ECO:0000256" key="2">
    <source>
        <dbReference type="ARBA" id="ARBA00022606"/>
    </source>
</evidence>
<dbReference type="OMA" id="HATTLGY"/>
<dbReference type="Gene3D" id="3.30.450.20">
    <property type="entry name" value="PAS domain"/>
    <property type="match status" value="1"/>
</dbReference>
<dbReference type="PROSITE" id="PS50112">
    <property type="entry name" value="PAS"/>
    <property type="match status" value="1"/>
</dbReference>
<dbReference type="FunCoup" id="K3YLS4">
    <property type="interactions" value="37"/>
</dbReference>
<dbReference type="InterPro" id="IPR000014">
    <property type="entry name" value="PAS"/>
</dbReference>
<name>K3YLS4_SETIT</name>